<accession>A0A8J5K1Z1</accession>
<reference evidence="1" key="1">
    <citation type="journal article" date="2021" name="Sci. Adv.">
        <title>The American lobster genome reveals insights on longevity, neural, and immune adaptations.</title>
        <authorList>
            <person name="Polinski J.M."/>
            <person name="Zimin A.V."/>
            <person name="Clark K.F."/>
            <person name="Kohn A.B."/>
            <person name="Sadowski N."/>
            <person name="Timp W."/>
            <person name="Ptitsyn A."/>
            <person name="Khanna P."/>
            <person name="Romanova D.Y."/>
            <person name="Williams P."/>
            <person name="Greenwood S.J."/>
            <person name="Moroz L.L."/>
            <person name="Walt D.R."/>
            <person name="Bodnar A.G."/>
        </authorList>
    </citation>
    <scope>NUCLEOTIDE SEQUENCE</scope>
    <source>
        <strain evidence="1">GMGI-L3</strain>
    </source>
</reference>
<dbReference type="AlphaFoldDB" id="A0A8J5K1Z1"/>
<gene>
    <name evidence="1" type="ORF">Hamer_G004836</name>
</gene>
<keyword evidence="2" id="KW-1185">Reference proteome</keyword>
<dbReference type="Proteomes" id="UP000747542">
    <property type="component" value="Unassembled WGS sequence"/>
</dbReference>
<evidence type="ECO:0000313" key="2">
    <source>
        <dbReference type="Proteomes" id="UP000747542"/>
    </source>
</evidence>
<comment type="caution">
    <text evidence="1">The sequence shown here is derived from an EMBL/GenBank/DDBJ whole genome shotgun (WGS) entry which is preliminary data.</text>
</comment>
<protein>
    <submittedName>
        <fullName evidence="1">Uncharacterized protein</fullName>
    </submittedName>
</protein>
<evidence type="ECO:0000313" key="1">
    <source>
        <dbReference type="EMBL" id="KAG7165073.1"/>
    </source>
</evidence>
<name>A0A8J5K1Z1_HOMAM</name>
<organism evidence="1 2">
    <name type="scientific">Homarus americanus</name>
    <name type="common">American lobster</name>
    <dbReference type="NCBI Taxonomy" id="6706"/>
    <lineage>
        <taxon>Eukaryota</taxon>
        <taxon>Metazoa</taxon>
        <taxon>Ecdysozoa</taxon>
        <taxon>Arthropoda</taxon>
        <taxon>Crustacea</taxon>
        <taxon>Multicrustacea</taxon>
        <taxon>Malacostraca</taxon>
        <taxon>Eumalacostraca</taxon>
        <taxon>Eucarida</taxon>
        <taxon>Decapoda</taxon>
        <taxon>Pleocyemata</taxon>
        <taxon>Astacidea</taxon>
        <taxon>Nephropoidea</taxon>
        <taxon>Nephropidae</taxon>
        <taxon>Homarus</taxon>
    </lineage>
</organism>
<dbReference type="EMBL" id="JAHLQT010024847">
    <property type="protein sequence ID" value="KAG7165073.1"/>
    <property type="molecule type" value="Genomic_DNA"/>
</dbReference>
<sequence length="66" mass="6326">MLPSTVQQAAAVAVHGCGGSGGVCASGASGGGSYLLAMLPLSANSRITCASCSVNQYKAAALPNAR</sequence>
<proteinExistence type="predicted"/>